<name>A0A6J4TVR4_9BACT</name>
<dbReference type="EMBL" id="CADCWE010000072">
    <property type="protein sequence ID" value="CAA9533725.1"/>
    <property type="molecule type" value="Genomic_DNA"/>
</dbReference>
<sequence>MSANPEPGGPVRGAHRFGKGGDGKRGSHCPGMGLCRVWGRSPRHPDWPLIRRSAMIRLPPWSAPTTASRPGDATFSPVPRRRTDSVVDAAAYRGRRVRRGPAGLPLRRRRWSGGRVIWWRPGHSTRRSWRRDRGRGRPYRPRNLPFPFSTEIRDRLKLSGVDGGDRCGSPESDSARDGSYTALFRSTLLAIGRDTPPSRMGGRGPNP</sequence>
<feature type="region of interest" description="Disordered" evidence="1">
    <location>
        <begin position="61"/>
        <end position="82"/>
    </location>
</feature>
<organism evidence="2">
    <name type="scientific">uncultured Thermomicrobiales bacterium</name>
    <dbReference type="NCBI Taxonomy" id="1645740"/>
    <lineage>
        <taxon>Bacteria</taxon>
        <taxon>Pseudomonadati</taxon>
        <taxon>Thermomicrobiota</taxon>
        <taxon>Thermomicrobia</taxon>
        <taxon>Thermomicrobiales</taxon>
        <taxon>environmental samples</taxon>
    </lineage>
</organism>
<evidence type="ECO:0000313" key="2">
    <source>
        <dbReference type="EMBL" id="CAA9533725.1"/>
    </source>
</evidence>
<evidence type="ECO:0000256" key="1">
    <source>
        <dbReference type="SAM" id="MobiDB-lite"/>
    </source>
</evidence>
<accession>A0A6J4TVR4</accession>
<feature type="compositionally biased region" description="Basic residues" evidence="1">
    <location>
        <begin position="127"/>
        <end position="140"/>
    </location>
</feature>
<feature type="region of interest" description="Disordered" evidence="1">
    <location>
        <begin position="1"/>
        <end position="29"/>
    </location>
</feature>
<feature type="region of interest" description="Disordered" evidence="1">
    <location>
        <begin position="127"/>
        <end position="146"/>
    </location>
</feature>
<gene>
    <name evidence="2" type="ORF">AVDCRST_MAG73-1189</name>
</gene>
<proteinExistence type="predicted"/>
<feature type="region of interest" description="Disordered" evidence="1">
    <location>
        <begin position="159"/>
        <end position="178"/>
    </location>
</feature>
<protein>
    <submittedName>
        <fullName evidence="2">Uncharacterized protein</fullName>
    </submittedName>
</protein>
<dbReference type="AlphaFoldDB" id="A0A6J4TVR4"/>
<reference evidence="2" key="1">
    <citation type="submission" date="2020-02" db="EMBL/GenBank/DDBJ databases">
        <authorList>
            <person name="Meier V. D."/>
        </authorList>
    </citation>
    <scope>NUCLEOTIDE SEQUENCE</scope>
    <source>
        <strain evidence="2">AVDCRST_MAG73</strain>
    </source>
</reference>